<dbReference type="InterPro" id="IPR036237">
    <property type="entry name" value="Xyl_isomerase-like_sf"/>
</dbReference>
<organism evidence="1 2">
    <name type="scientific">Cohnella phaseoli</name>
    <dbReference type="NCBI Taxonomy" id="456490"/>
    <lineage>
        <taxon>Bacteria</taxon>
        <taxon>Bacillati</taxon>
        <taxon>Bacillota</taxon>
        <taxon>Bacilli</taxon>
        <taxon>Bacillales</taxon>
        <taxon>Paenibacillaceae</taxon>
        <taxon>Cohnella</taxon>
    </lineage>
</organism>
<proteinExistence type="predicted"/>
<evidence type="ECO:0000313" key="1">
    <source>
        <dbReference type="EMBL" id="RED76917.1"/>
    </source>
</evidence>
<accession>A0A3D9JTN7</accession>
<evidence type="ECO:0000313" key="2">
    <source>
        <dbReference type="Proteomes" id="UP000256977"/>
    </source>
</evidence>
<keyword evidence="2" id="KW-1185">Reference proteome</keyword>
<dbReference type="AlphaFoldDB" id="A0A3D9JTN7"/>
<protein>
    <submittedName>
        <fullName evidence="1">Uncharacterized protein</fullName>
    </submittedName>
</protein>
<comment type="caution">
    <text evidence="1">The sequence shown here is derived from an EMBL/GenBank/DDBJ whole genome shotgun (WGS) entry which is preliminary data.</text>
</comment>
<name>A0A3D9JTN7_9BACL</name>
<dbReference type="Proteomes" id="UP000256977">
    <property type="component" value="Unassembled WGS sequence"/>
</dbReference>
<reference evidence="1 2" key="1">
    <citation type="submission" date="2018-07" db="EMBL/GenBank/DDBJ databases">
        <title>Genomic Encyclopedia of Type Strains, Phase III (KMG-III): the genomes of soil and plant-associated and newly described type strains.</title>
        <authorList>
            <person name="Whitman W."/>
        </authorList>
    </citation>
    <scope>NUCLEOTIDE SEQUENCE [LARGE SCALE GENOMIC DNA]</scope>
    <source>
        <strain evidence="1 2">CECT 7287</strain>
    </source>
</reference>
<sequence>MKVGIDSFTIRELKLDPYRMMDYVKDGILFFSPKGVSRQSKAPGQGVVPFKEIIATLGEYNPQLPLSIEDHKWIFEFDAHGRASVIRDPVLERLA</sequence>
<dbReference type="SUPFAM" id="SSF51658">
    <property type="entry name" value="Xylose isomerase-like"/>
    <property type="match status" value="1"/>
</dbReference>
<dbReference type="RefSeq" id="WP_116061384.1">
    <property type="nucleotide sequence ID" value="NZ_QRDZ01000010.1"/>
</dbReference>
<dbReference type="EMBL" id="QRDZ01000010">
    <property type="protein sequence ID" value="RED76917.1"/>
    <property type="molecule type" value="Genomic_DNA"/>
</dbReference>
<gene>
    <name evidence="1" type="ORF">DFP98_110138</name>
</gene>